<name>A0A4T2BT76_9MICO</name>
<dbReference type="EMBL" id="QYRT01000022">
    <property type="protein sequence ID" value="TIH34963.1"/>
    <property type="molecule type" value="Genomic_DNA"/>
</dbReference>
<protein>
    <submittedName>
        <fullName evidence="1">Uncharacterized protein</fullName>
    </submittedName>
</protein>
<reference evidence="1 2" key="1">
    <citation type="journal article" date="2019" name="Microorganisms">
        <title>Systematic Affiliation and Genome Analysis of Subtercola vilae DB165(T) with Particular Emphasis on Cold Adaptation of an Isolate from a High-Altitude Cold Volcano Lake.</title>
        <authorList>
            <person name="Villalobos A.S."/>
            <person name="Wiese J."/>
            <person name="Imhoff J.F."/>
            <person name="Dorador C."/>
            <person name="Keller A."/>
            <person name="Hentschel U."/>
        </authorList>
    </citation>
    <scope>NUCLEOTIDE SEQUENCE [LARGE SCALE GENOMIC DNA]</scope>
    <source>
        <strain evidence="1 2">DB165</strain>
    </source>
</reference>
<evidence type="ECO:0000313" key="1">
    <source>
        <dbReference type="EMBL" id="TIH34963.1"/>
    </source>
</evidence>
<gene>
    <name evidence="1" type="ORF">D4765_11760</name>
</gene>
<proteinExistence type="predicted"/>
<comment type="caution">
    <text evidence="1">The sequence shown here is derived from an EMBL/GenBank/DDBJ whole genome shotgun (WGS) entry which is preliminary data.</text>
</comment>
<organism evidence="1 2">
    <name type="scientific">Subtercola vilae</name>
    <dbReference type="NCBI Taxonomy" id="2056433"/>
    <lineage>
        <taxon>Bacteria</taxon>
        <taxon>Bacillati</taxon>
        <taxon>Actinomycetota</taxon>
        <taxon>Actinomycetes</taxon>
        <taxon>Micrococcales</taxon>
        <taxon>Microbacteriaceae</taxon>
        <taxon>Subtercola</taxon>
    </lineage>
</organism>
<sequence length="140" mass="15142">MSQWVIGDAVDDPGEVLLQLLTQSRRRLLMLSEALEKAVEEASIAEAMVGDAFGEFGKVGEYIRGLAMLEAQERDRATNMAAKAVAAGLAERQTRVAEGQGVLLASLLKAILSDPRLMLSESQQAMVIPVMREQMVLAAK</sequence>
<keyword evidence="2" id="KW-1185">Reference proteome</keyword>
<dbReference type="AlphaFoldDB" id="A0A4T2BT76"/>
<accession>A0A4T2BT76</accession>
<evidence type="ECO:0000313" key="2">
    <source>
        <dbReference type="Proteomes" id="UP000306192"/>
    </source>
</evidence>
<dbReference type="Proteomes" id="UP000306192">
    <property type="component" value="Unassembled WGS sequence"/>
</dbReference>